<sequence>MPHGTLNLVSLCDNGFGLHNSLLSCLGYISFTFHATGGDSAYSAERVIYATLRYGDLPTIISILKRAPQVVDPRIYSTQNRLPYFLQIAPNTAPYAVAQQVQQVELVHQAQPVQ</sequence>
<dbReference type="AlphaFoldDB" id="A0A218WYT0"/>
<evidence type="ECO:0000313" key="2">
    <source>
        <dbReference type="Proteomes" id="UP000197138"/>
    </source>
</evidence>
<gene>
    <name evidence="1" type="ORF">CDL15_Pgr016768</name>
</gene>
<protein>
    <submittedName>
        <fullName evidence="1">Uncharacterized protein</fullName>
    </submittedName>
</protein>
<reference evidence="2" key="1">
    <citation type="journal article" date="2017" name="Plant J.">
        <title>The pomegranate (Punica granatum L.) genome and the genomics of punicalagin biosynthesis.</title>
        <authorList>
            <person name="Qin G."/>
            <person name="Xu C."/>
            <person name="Ming R."/>
            <person name="Tang H."/>
            <person name="Guyot R."/>
            <person name="Kramer E.M."/>
            <person name="Hu Y."/>
            <person name="Yi X."/>
            <person name="Qi Y."/>
            <person name="Xu X."/>
            <person name="Gao Z."/>
            <person name="Pan H."/>
            <person name="Jian J."/>
            <person name="Tian Y."/>
            <person name="Yue Z."/>
            <person name="Xu Y."/>
        </authorList>
    </citation>
    <scope>NUCLEOTIDE SEQUENCE [LARGE SCALE GENOMIC DNA]</scope>
    <source>
        <strain evidence="2">cv. Dabenzi</strain>
    </source>
</reference>
<name>A0A218WYT0_PUNGR</name>
<dbReference type="Proteomes" id="UP000197138">
    <property type="component" value="Unassembled WGS sequence"/>
</dbReference>
<dbReference type="EMBL" id="MTKT01002534">
    <property type="protein sequence ID" value="OWM77371.1"/>
    <property type="molecule type" value="Genomic_DNA"/>
</dbReference>
<proteinExistence type="predicted"/>
<comment type="caution">
    <text evidence="1">The sequence shown here is derived from an EMBL/GenBank/DDBJ whole genome shotgun (WGS) entry which is preliminary data.</text>
</comment>
<organism evidence="1 2">
    <name type="scientific">Punica granatum</name>
    <name type="common">Pomegranate</name>
    <dbReference type="NCBI Taxonomy" id="22663"/>
    <lineage>
        <taxon>Eukaryota</taxon>
        <taxon>Viridiplantae</taxon>
        <taxon>Streptophyta</taxon>
        <taxon>Embryophyta</taxon>
        <taxon>Tracheophyta</taxon>
        <taxon>Spermatophyta</taxon>
        <taxon>Magnoliopsida</taxon>
        <taxon>eudicotyledons</taxon>
        <taxon>Gunneridae</taxon>
        <taxon>Pentapetalae</taxon>
        <taxon>rosids</taxon>
        <taxon>malvids</taxon>
        <taxon>Myrtales</taxon>
        <taxon>Lythraceae</taxon>
        <taxon>Punica</taxon>
    </lineage>
</organism>
<evidence type="ECO:0000313" key="1">
    <source>
        <dbReference type="EMBL" id="OWM77371.1"/>
    </source>
</evidence>
<accession>A0A218WYT0</accession>